<evidence type="ECO:0000256" key="6">
    <source>
        <dbReference type="RuleBase" id="RU003567"/>
    </source>
</evidence>
<dbReference type="Proteomes" id="UP000216411">
    <property type="component" value="Unassembled WGS sequence"/>
</dbReference>
<evidence type="ECO:0000256" key="4">
    <source>
        <dbReference type="ARBA" id="ARBA00022801"/>
    </source>
</evidence>
<dbReference type="Gene3D" id="3.90.226.10">
    <property type="entry name" value="2-enoyl-CoA Hydratase, Chain A, domain 1"/>
    <property type="match status" value="1"/>
</dbReference>
<dbReference type="GO" id="GO:0004176">
    <property type="term" value="F:ATP-dependent peptidase activity"/>
    <property type="evidence" value="ECO:0007669"/>
    <property type="project" value="InterPro"/>
</dbReference>
<evidence type="ECO:0000256" key="1">
    <source>
        <dbReference type="ARBA" id="ARBA00007039"/>
    </source>
</evidence>
<keyword evidence="9" id="KW-1185">Reference proteome</keyword>
<proteinExistence type="inferred from homology"/>
<dbReference type="OrthoDB" id="9806592at2"/>
<organism evidence="8 9">
    <name type="scientific">Lachnotalea glycerini</name>
    <dbReference type="NCBI Taxonomy" id="1763509"/>
    <lineage>
        <taxon>Bacteria</taxon>
        <taxon>Bacillati</taxon>
        <taxon>Bacillota</taxon>
        <taxon>Clostridia</taxon>
        <taxon>Lachnospirales</taxon>
        <taxon>Lachnospiraceae</taxon>
        <taxon>Lachnotalea</taxon>
    </lineage>
</organism>
<dbReference type="RefSeq" id="WP_094375909.1">
    <property type="nucleotide sequence ID" value="NZ_NOKA02000079.1"/>
</dbReference>
<dbReference type="GO" id="GO:0051117">
    <property type="term" value="F:ATPase binding"/>
    <property type="evidence" value="ECO:0007669"/>
    <property type="project" value="TreeGrafter"/>
</dbReference>
<sequence length="411" mass="45251">MNRQRYNRIINAAQIPIRAMPGLKSYNIIQNDDEVEIAMYGEVVETVPVDWWTGEQIDGLFIVLSDFLSDLDSIKNKSSVKVRINSIGGDLFAGVTIYNRLKEMDNVTTIVDGLAASAASIIAQAGKVRQVYQTAQVMVHGALIRLCDYYNVQQLNDALSQLQAANDLVTNVYQERTGETKTKLKNMVEKTTWMTGQEVVDRGFADEVISGQNVTMSMSSDKSLFLCNGIPMNAKRMIAIPQNVTVFNQNTQTQTAHADANKNNQHEGGIIVDQQELRQKYPDLVTEIENEAKQSISIETENETINMATAAERKRIQEIESIEASIADKDLIKNAKYGEKPMDAKELAFQAMQKQASLGNTFLSDNAADVRDSGTNDVTATPNGGMQEETKDEAADVLAAVNAAKAIRGGK</sequence>
<dbReference type="GO" id="GO:0006515">
    <property type="term" value="P:protein quality control for misfolded or incompletely synthesized proteins"/>
    <property type="evidence" value="ECO:0007669"/>
    <property type="project" value="TreeGrafter"/>
</dbReference>
<gene>
    <name evidence="8" type="ORF">CG710_019260</name>
</gene>
<keyword evidence="2" id="KW-0963">Cytoplasm</keyword>
<comment type="similarity">
    <text evidence="1 6">Belongs to the peptidase S14 family.</text>
</comment>
<comment type="caution">
    <text evidence="8">The sequence shown here is derived from an EMBL/GenBank/DDBJ whole genome shotgun (WGS) entry which is preliminary data.</text>
</comment>
<protein>
    <recommendedName>
        <fullName evidence="6">ATP-dependent Clp protease proteolytic subunit</fullName>
    </recommendedName>
</protein>
<evidence type="ECO:0000313" key="9">
    <source>
        <dbReference type="Proteomes" id="UP000216411"/>
    </source>
</evidence>
<dbReference type="PANTHER" id="PTHR10381:SF70">
    <property type="entry name" value="ATP-DEPENDENT CLP PROTEASE PROTEOLYTIC SUBUNIT"/>
    <property type="match status" value="1"/>
</dbReference>
<name>A0A371J7K3_9FIRM</name>
<dbReference type="GO" id="GO:0009368">
    <property type="term" value="C:endopeptidase Clp complex"/>
    <property type="evidence" value="ECO:0007669"/>
    <property type="project" value="TreeGrafter"/>
</dbReference>
<keyword evidence="5" id="KW-0720">Serine protease</keyword>
<dbReference type="InterPro" id="IPR001907">
    <property type="entry name" value="ClpP"/>
</dbReference>
<dbReference type="PANTHER" id="PTHR10381">
    <property type="entry name" value="ATP-DEPENDENT CLP PROTEASE PROTEOLYTIC SUBUNIT"/>
    <property type="match status" value="1"/>
</dbReference>
<keyword evidence="4" id="KW-0378">Hydrolase</keyword>
<dbReference type="AlphaFoldDB" id="A0A371J7K3"/>
<dbReference type="InterPro" id="IPR023562">
    <property type="entry name" value="ClpP/TepA"/>
</dbReference>
<dbReference type="PRINTS" id="PR00127">
    <property type="entry name" value="CLPPROTEASEP"/>
</dbReference>
<dbReference type="NCBIfam" id="NF045542">
    <property type="entry name" value="Clp_rel_HeadMat"/>
    <property type="match status" value="1"/>
</dbReference>
<evidence type="ECO:0000256" key="3">
    <source>
        <dbReference type="ARBA" id="ARBA00022670"/>
    </source>
</evidence>
<dbReference type="EMBL" id="NOKA02000079">
    <property type="protein sequence ID" value="RDY28648.1"/>
    <property type="molecule type" value="Genomic_DNA"/>
</dbReference>
<dbReference type="CDD" id="cd07016">
    <property type="entry name" value="S14_ClpP_1"/>
    <property type="match status" value="1"/>
</dbReference>
<evidence type="ECO:0000313" key="8">
    <source>
        <dbReference type="EMBL" id="RDY28648.1"/>
    </source>
</evidence>
<evidence type="ECO:0000256" key="5">
    <source>
        <dbReference type="ARBA" id="ARBA00022825"/>
    </source>
</evidence>
<dbReference type="GO" id="GO:0004252">
    <property type="term" value="F:serine-type endopeptidase activity"/>
    <property type="evidence" value="ECO:0007669"/>
    <property type="project" value="InterPro"/>
</dbReference>
<feature type="compositionally biased region" description="Polar residues" evidence="7">
    <location>
        <begin position="375"/>
        <end position="384"/>
    </location>
</feature>
<keyword evidence="3 8" id="KW-0645">Protease</keyword>
<accession>A0A371J7K3</accession>
<evidence type="ECO:0000256" key="7">
    <source>
        <dbReference type="SAM" id="MobiDB-lite"/>
    </source>
</evidence>
<evidence type="ECO:0000256" key="2">
    <source>
        <dbReference type="ARBA" id="ARBA00022490"/>
    </source>
</evidence>
<dbReference type="SUPFAM" id="SSF52096">
    <property type="entry name" value="ClpP/crotonase"/>
    <property type="match status" value="1"/>
</dbReference>
<dbReference type="Pfam" id="PF00574">
    <property type="entry name" value="CLP_protease"/>
    <property type="match status" value="1"/>
</dbReference>
<dbReference type="InterPro" id="IPR029045">
    <property type="entry name" value="ClpP/crotonase-like_dom_sf"/>
</dbReference>
<feature type="region of interest" description="Disordered" evidence="7">
    <location>
        <begin position="367"/>
        <end position="389"/>
    </location>
</feature>
<reference evidence="8 9" key="1">
    <citation type="journal article" date="2017" name="Genome Announc.">
        <title>Draft Genome Sequence of a Sporulating and Motile Strain of Lachnotalea glycerini Isolated from Water in Quebec City, Canada.</title>
        <authorList>
            <person name="Maheux A.F."/>
            <person name="Boudreau D.K."/>
            <person name="Berube E."/>
            <person name="Boissinot M."/>
            <person name="Raymond F."/>
            <person name="Brodeur S."/>
            <person name="Corbeil J."/>
            <person name="Isabel S."/>
            <person name="Omar R.F."/>
            <person name="Bergeron M.G."/>
        </authorList>
    </citation>
    <scope>NUCLEOTIDE SEQUENCE [LARGE SCALE GENOMIC DNA]</scope>
    <source>
        <strain evidence="8 9">CCRI-19302</strain>
    </source>
</reference>